<sequence length="288" mass="31875">NTGDLKKKLEKNGFKYRKEIVYETEAAKSLSSDTVAALKAGSIDAILLYSPQTAEILIQLLRKFRLVRPCKNTLAVCLSQAIAAKVEAISWEEIRVAKLPTQDALLSCLKSYFDIKNTTKDKNEGSSNNSEMIDDTPRDTITKPIQGRGSGTLRTVFYTLLVVAILIGGGSASTNIWLPKAKELLSFLGFEDANEINFRFLAGRLKKLETESVINIPRMQELEAERRRLQTQLDSTLARIEALEKSINVTKKMISAIDPGAGPSAAKATLKNLVERLNRLESDRSSEV</sequence>
<evidence type="ECO:0000256" key="1">
    <source>
        <dbReference type="SAM" id="Coils"/>
    </source>
</evidence>
<evidence type="ECO:0000313" key="5">
    <source>
        <dbReference type="EMBL" id="SVD41044.1"/>
    </source>
</evidence>
<keyword evidence="3" id="KW-0472">Membrane</keyword>
<protein>
    <recommendedName>
        <fullName evidence="4">Tetrapyrrole biosynthesis uroporphyrinogen III synthase domain-containing protein</fullName>
    </recommendedName>
</protein>
<accession>A0A382V3I0</accession>
<keyword evidence="1" id="KW-0175">Coiled coil</keyword>
<dbReference type="InterPro" id="IPR003754">
    <property type="entry name" value="4pyrrol_synth_uPrphyn_synth"/>
</dbReference>
<feature type="domain" description="Tetrapyrrole biosynthesis uroporphyrinogen III synthase" evidence="4">
    <location>
        <begin position="3"/>
        <end position="106"/>
    </location>
</feature>
<keyword evidence="3" id="KW-0812">Transmembrane</keyword>
<proteinExistence type="predicted"/>
<dbReference type="Pfam" id="PF02602">
    <property type="entry name" value="HEM4"/>
    <property type="match status" value="1"/>
</dbReference>
<feature type="coiled-coil region" evidence="1">
    <location>
        <begin position="219"/>
        <end position="246"/>
    </location>
</feature>
<feature type="transmembrane region" description="Helical" evidence="3">
    <location>
        <begin position="156"/>
        <end position="178"/>
    </location>
</feature>
<dbReference type="GO" id="GO:0004852">
    <property type="term" value="F:uroporphyrinogen-III synthase activity"/>
    <property type="evidence" value="ECO:0007669"/>
    <property type="project" value="InterPro"/>
</dbReference>
<evidence type="ECO:0000256" key="3">
    <source>
        <dbReference type="SAM" id="Phobius"/>
    </source>
</evidence>
<reference evidence="5" key="1">
    <citation type="submission" date="2018-05" db="EMBL/GenBank/DDBJ databases">
        <authorList>
            <person name="Lanie J.A."/>
            <person name="Ng W.-L."/>
            <person name="Kazmierczak K.M."/>
            <person name="Andrzejewski T.M."/>
            <person name="Davidsen T.M."/>
            <person name="Wayne K.J."/>
            <person name="Tettelin H."/>
            <person name="Glass J.I."/>
            <person name="Rusch D."/>
            <person name="Podicherti R."/>
            <person name="Tsui H.-C.T."/>
            <person name="Winkler M.E."/>
        </authorList>
    </citation>
    <scope>NUCLEOTIDE SEQUENCE</scope>
</reference>
<dbReference type="GO" id="GO:0033014">
    <property type="term" value="P:tetrapyrrole biosynthetic process"/>
    <property type="evidence" value="ECO:0007669"/>
    <property type="project" value="InterPro"/>
</dbReference>
<gene>
    <name evidence="5" type="ORF">METZ01_LOCUS393898</name>
</gene>
<organism evidence="5">
    <name type="scientific">marine metagenome</name>
    <dbReference type="NCBI Taxonomy" id="408172"/>
    <lineage>
        <taxon>unclassified sequences</taxon>
        <taxon>metagenomes</taxon>
        <taxon>ecological metagenomes</taxon>
    </lineage>
</organism>
<dbReference type="AlphaFoldDB" id="A0A382V3I0"/>
<dbReference type="SUPFAM" id="SSF69618">
    <property type="entry name" value="HemD-like"/>
    <property type="match status" value="1"/>
</dbReference>
<name>A0A382V3I0_9ZZZZ</name>
<keyword evidence="3" id="KW-1133">Transmembrane helix</keyword>
<feature type="region of interest" description="Disordered" evidence="2">
    <location>
        <begin position="120"/>
        <end position="146"/>
    </location>
</feature>
<dbReference type="InterPro" id="IPR036108">
    <property type="entry name" value="4pyrrol_syn_uPrphyn_synt_sf"/>
</dbReference>
<evidence type="ECO:0000259" key="4">
    <source>
        <dbReference type="Pfam" id="PF02602"/>
    </source>
</evidence>
<feature type="non-terminal residue" evidence="5">
    <location>
        <position position="1"/>
    </location>
</feature>
<dbReference type="EMBL" id="UINC01148892">
    <property type="protein sequence ID" value="SVD41044.1"/>
    <property type="molecule type" value="Genomic_DNA"/>
</dbReference>
<evidence type="ECO:0000256" key="2">
    <source>
        <dbReference type="SAM" id="MobiDB-lite"/>
    </source>
</evidence>
<dbReference type="Gene3D" id="3.40.50.10090">
    <property type="match status" value="1"/>
</dbReference>
<feature type="non-terminal residue" evidence="5">
    <location>
        <position position="288"/>
    </location>
</feature>